<evidence type="ECO:0000256" key="1">
    <source>
        <dbReference type="ARBA" id="ARBA00022468"/>
    </source>
</evidence>
<dbReference type="AlphaFoldDB" id="A0A9J6H9M2"/>
<sequence>MSPAEREAFWRSVECTVEKDVVRTDRTNPFYAGDDNPNIELMKNILLNYAACNPSLGYTQGMSDLLAPVLAEIQDESEAFWCFVGLMQRTIFVSSPKDGDMDLNLEYMRELLRTMTPRFYTHLKSQRAQHPDALELLFVHRVCGDGGPAHVGGVLVPLPDDWFHLFLGAAIVALYGGDVVDQGMRPDEMLLHFSSLAGHMDGELVLRKARGLLHQFRQLRSIPCTLASLCELCGPGMWDSGHVPVIECRRDHDGQPCPHGGVEPAEVASEAVEVDRDGGEVP</sequence>
<dbReference type="OrthoDB" id="10264062at2759"/>
<feature type="region of interest" description="Disordered" evidence="2">
    <location>
        <begin position="257"/>
        <end position="282"/>
    </location>
</feature>
<dbReference type="EMBL" id="JABSTR010001419">
    <property type="protein sequence ID" value="KAH9384012.1"/>
    <property type="molecule type" value="Genomic_DNA"/>
</dbReference>
<keyword evidence="1" id="KW-0343">GTPase activation</keyword>
<protein>
    <recommendedName>
        <fullName evidence="3">Rab-GAP TBC domain-containing protein</fullName>
    </recommendedName>
</protein>
<dbReference type="GO" id="GO:0005769">
    <property type="term" value="C:early endosome"/>
    <property type="evidence" value="ECO:0007669"/>
    <property type="project" value="TreeGrafter"/>
</dbReference>
<keyword evidence="5" id="KW-1185">Reference proteome</keyword>
<feature type="compositionally biased region" description="Basic and acidic residues" evidence="2">
    <location>
        <begin position="273"/>
        <end position="282"/>
    </location>
</feature>
<dbReference type="PANTHER" id="PTHR22957:SF547">
    <property type="entry name" value="TBC1 DOMAIN FAMILY MEMBER 16"/>
    <property type="match status" value="1"/>
</dbReference>
<reference evidence="4 5" key="1">
    <citation type="journal article" date="2020" name="Cell">
        <title>Large-Scale Comparative Analyses of Tick Genomes Elucidate Their Genetic Diversity and Vector Capacities.</title>
        <authorList>
            <consortium name="Tick Genome and Microbiome Consortium (TIGMIC)"/>
            <person name="Jia N."/>
            <person name="Wang J."/>
            <person name="Shi W."/>
            <person name="Du L."/>
            <person name="Sun Y."/>
            <person name="Zhan W."/>
            <person name="Jiang J.F."/>
            <person name="Wang Q."/>
            <person name="Zhang B."/>
            <person name="Ji P."/>
            <person name="Bell-Sakyi L."/>
            <person name="Cui X.M."/>
            <person name="Yuan T.T."/>
            <person name="Jiang B.G."/>
            <person name="Yang W.F."/>
            <person name="Lam T.T."/>
            <person name="Chang Q.C."/>
            <person name="Ding S.J."/>
            <person name="Wang X.J."/>
            <person name="Zhu J.G."/>
            <person name="Ruan X.D."/>
            <person name="Zhao L."/>
            <person name="Wei J.T."/>
            <person name="Ye R.Z."/>
            <person name="Que T.C."/>
            <person name="Du C.H."/>
            <person name="Zhou Y.H."/>
            <person name="Cheng J.X."/>
            <person name="Dai P.F."/>
            <person name="Guo W.B."/>
            <person name="Han X.H."/>
            <person name="Huang E.J."/>
            <person name="Li L.F."/>
            <person name="Wei W."/>
            <person name="Gao Y.C."/>
            <person name="Liu J.Z."/>
            <person name="Shao H.Z."/>
            <person name="Wang X."/>
            <person name="Wang C.C."/>
            <person name="Yang T.C."/>
            <person name="Huo Q.B."/>
            <person name="Li W."/>
            <person name="Chen H.Y."/>
            <person name="Chen S.E."/>
            <person name="Zhou L.G."/>
            <person name="Ni X.B."/>
            <person name="Tian J.H."/>
            <person name="Sheng Y."/>
            <person name="Liu T."/>
            <person name="Pan Y.S."/>
            <person name="Xia L.Y."/>
            <person name="Li J."/>
            <person name="Zhao F."/>
            <person name="Cao W.C."/>
        </authorList>
    </citation>
    <scope>NUCLEOTIDE SEQUENCE [LARGE SCALE GENOMIC DNA]</scope>
    <source>
        <strain evidence="4">HaeL-2018</strain>
    </source>
</reference>
<dbReference type="InterPro" id="IPR035969">
    <property type="entry name" value="Rab-GAP_TBC_sf"/>
</dbReference>
<feature type="compositionally biased region" description="Low complexity" evidence="2">
    <location>
        <begin position="262"/>
        <end position="271"/>
    </location>
</feature>
<dbReference type="FunFam" id="1.10.8.270:FF:000017">
    <property type="entry name" value="TBC1 domain family member 16"/>
    <property type="match status" value="1"/>
</dbReference>
<evidence type="ECO:0000256" key="2">
    <source>
        <dbReference type="SAM" id="MobiDB-lite"/>
    </source>
</evidence>
<evidence type="ECO:0000313" key="4">
    <source>
        <dbReference type="EMBL" id="KAH9384012.1"/>
    </source>
</evidence>
<dbReference type="PANTHER" id="PTHR22957">
    <property type="entry name" value="TBC1 DOMAIN FAMILY MEMBER GTPASE-ACTIVATING PROTEIN"/>
    <property type="match status" value="1"/>
</dbReference>
<dbReference type="VEuPathDB" id="VectorBase:HLOH_043919"/>
<dbReference type="Pfam" id="PF00566">
    <property type="entry name" value="RabGAP-TBC"/>
    <property type="match status" value="1"/>
</dbReference>
<accession>A0A9J6H9M2</accession>
<dbReference type="SMART" id="SM00164">
    <property type="entry name" value="TBC"/>
    <property type="match status" value="1"/>
</dbReference>
<gene>
    <name evidence="4" type="ORF">HPB48_025995</name>
</gene>
<dbReference type="InterPro" id="IPR000195">
    <property type="entry name" value="Rab-GAP-TBC_dom"/>
</dbReference>
<dbReference type="OMA" id="ECSGHHV"/>
<proteinExistence type="predicted"/>
<name>A0A9J6H9M2_HAELO</name>
<dbReference type="PROSITE" id="PS50086">
    <property type="entry name" value="TBC_RABGAP"/>
    <property type="match status" value="1"/>
</dbReference>
<dbReference type="Gene3D" id="1.10.8.270">
    <property type="entry name" value="putative rabgap domain of human tbc1 domain family member 14 like domains"/>
    <property type="match status" value="1"/>
</dbReference>
<evidence type="ECO:0000259" key="3">
    <source>
        <dbReference type="PROSITE" id="PS50086"/>
    </source>
</evidence>
<organism evidence="4 5">
    <name type="scientific">Haemaphysalis longicornis</name>
    <name type="common">Bush tick</name>
    <dbReference type="NCBI Taxonomy" id="44386"/>
    <lineage>
        <taxon>Eukaryota</taxon>
        <taxon>Metazoa</taxon>
        <taxon>Ecdysozoa</taxon>
        <taxon>Arthropoda</taxon>
        <taxon>Chelicerata</taxon>
        <taxon>Arachnida</taxon>
        <taxon>Acari</taxon>
        <taxon>Parasitiformes</taxon>
        <taxon>Ixodida</taxon>
        <taxon>Ixodoidea</taxon>
        <taxon>Ixodidae</taxon>
        <taxon>Haemaphysalinae</taxon>
        <taxon>Haemaphysalis</taxon>
    </lineage>
</organism>
<feature type="domain" description="Rab-GAP TBC" evidence="3">
    <location>
        <begin position="1"/>
        <end position="187"/>
    </location>
</feature>
<evidence type="ECO:0000313" key="5">
    <source>
        <dbReference type="Proteomes" id="UP000821853"/>
    </source>
</evidence>
<dbReference type="Proteomes" id="UP000821853">
    <property type="component" value="Unassembled WGS sequence"/>
</dbReference>
<comment type="caution">
    <text evidence="4">The sequence shown here is derived from an EMBL/GenBank/DDBJ whole genome shotgun (WGS) entry which is preliminary data.</text>
</comment>
<dbReference type="GO" id="GO:0005096">
    <property type="term" value="F:GTPase activator activity"/>
    <property type="evidence" value="ECO:0007669"/>
    <property type="project" value="UniProtKB-KW"/>
</dbReference>
<dbReference type="SUPFAM" id="SSF47923">
    <property type="entry name" value="Ypt/Rab-GAP domain of gyp1p"/>
    <property type="match status" value="2"/>
</dbReference>